<organism evidence="3 4">
    <name type="scientific">Muntiacus reevesi</name>
    <name type="common">Reeves' muntjac</name>
    <name type="synonym">Cervus reevesi</name>
    <dbReference type="NCBI Taxonomy" id="9886"/>
    <lineage>
        <taxon>Eukaryota</taxon>
        <taxon>Metazoa</taxon>
        <taxon>Chordata</taxon>
        <taxon>Craniata</taxon>
        <taxon>Vertebrata</taxon>
        <taxon>Euteleostomi</taxon>
        <taxon>Mammalia</taxon>
        <taxon>Eutheria</taxon>
        <taxon>Laurasiatheria</taxon>
        <taxon>Artiodactyla</taxon>
        <taxon>Ruminantia</taxon>
        <taxon>Pecora</taxon>
        <taxon>Cervidae</taxon>
        <taxon>Muntiacinae</taxon>
        <taxon>Muntiacus</taxon>
    </lineage>
</organism>
<dbReference type="AlphaFoldDB" id="A0A5N3UL39"/>
<dbReference type="Proteomes" id="UP000326062">
    <property type="component" value="Unassembled WGS sequence"/>
</dbReference>
<feature type="region of interest" description="Disordered" evidence="1">
    <location>
        <begin position="118"/>
        <end position="137"/>
    </location>
</feature>
<dbReference type="SUPFAM" id="SSF48726">
    <property type="entry name" value="Immunoglobulin"/>
    <property type="match status" value="1"/>
</dbReference>
<gene>
    <name evidence="3" type="ORF">FD755_025637</name>
</gene>
<dbReference type="InterPro" id="IPR013106">
    <property type="entry name" value="Ig_V-set"/>
</dbReference>
<dbReference type="InterPro" id="IPR050150">
    <property type="entry name" value="IgV_Light_Chain"/>
</dbReference>
<feature type="domain" description="Ig-like" evidence="2">
    <location>
        <begin position="20"/>
        <end position="117"/>
    </location>
</feature>
<comment type="caution">
    <text evidence="3">The sequence shown here is derived from an EMBL/GenBank/DDBJ whole genome shotgun (WGS) entry which is preliminary data.</text>
</comment>
<dbReference type="PROSITE" id="PS50835">
    <property type="entry name" value="IG_LIKE"/>
    <property type="match status" value="1"/>
</dbReference>
<dbReference type="Pfam" id="PF07686">
    <property type="entry name" value="V-set"/>
    <property type="match status" value="1"/>
</dbReference>
<accession>A0A5N3UL39</accession>
<evidence type="ECO:0000313" key="4">
    <source>
        <dbReference type="Proteomes" id="UP000326062"/>
    </source>
</evidence>
<keyword evidence="4" id="KW-1185">Reference proteome</keyword>
<dbReference type="EMBL" id="VCEB01014068">
    <property type="protein sequence ID" value="KAB0337363.1"/>
    <property type="molecule type" value="Genomic_DNA"/>
</dbReference>
<reference evidence="3 4" key="1">
    <citation type="submission" date="2019-06" db="EMBL/GenBank/DDBJ databases">
        <title>Discovery of a novel chromosome fission-fusion reversal in muntjac.</title>
        <authorList>
            <person name="Mudd A.B."/>
            <person name="Bredeson J.V."/>
            <person name="Baum R."/>
            <person name="Hockemeyer D."/>
            <person name="Rokhsar D.S."/>
        </authorList>
    </citation>
    <scope>NUCLEOTIDE SEQUENCE [LARGE SCALE GENOMIC DNA]</scope>
    <source>
        <strain evidence="3">UCam_UCB_Mr</strain>
        <tissue evidence="3">Fibroblast cell line</tissue>
    </source>
</reference>
<evidence type="ECO:0000259" key="2">
    <source>
        <dbReference type="PROSITE" id="PS50835"/>
    </source>
</evidence>
<dbReference type="Gene3D" id="2.60.40.10">
    <property type="entry name" value="Immunoglobulins"/>
    <property type="match status" value="1"/>
</dbReference>
<dbReference type="InterPro" id="IPR007110">
    <property type="entry name" value="Ig-like_dom"/>
</dbReference>
<evidence type="ECO:0000313" key="3">
    <source>
        <dbReference type="EMBL" id="KAB0337363.1"/>
    </source>
</evidence>
<sequence length="137" mass="14470">MSSLFSVSFLSHVTSSLFQPVLTQPASLSASLGASARLSCTLSSGYNIGDFSLSWFQQKPGSPPWHLLRVNPRRFSGSKHASANAGLLLVSGLQPEAEADSACAVGHGGTNAYTALQTREDVRRKPPLTPARGSEEV</sequence>
<dbReference type="InterPro" id="IPR013783">
    <property type="entry name" value="Ig-like_fold"/>
</dbReference>
<evidence type="ECO:0000256" key="1">
    <source>
        <dbReference type="SAM" id="MobiDB-lite"/>
    </source>
</evidence>
<dbReference type="PANTHER" id="PTHR23267">
    <property type="entry name" value="IMMUNOGLOBULIN LIGHT CHAIN"/>
    <property type="match status" value="1"/>
</dbReference>
<dbReference type="InterPro" id="IPR036179">
    <property type="entry name" value="Ig-like_dom_sf"/>
</dbReference>
<protein>
    <recommendedName>
        <fullName evidence="2">Ig-like domain-containing protein</fullName>
    </recommendedName>
</protein>
<dbReference type="SMART" id="SM00406">
    <property type="entry name" value="IGv"/>
    <property type="match status" value="1"/>
</dbReference>
<proteinExistence type="predicted"/>
<name>A0A5N3UL39_MUNRE</name>